<dbReference type="InterPro" id="IPR001509">
    <property type="entry name" value="Epimerase_deHydtase"/>
</dbReference>
<dbReference type="Gene3D" id="3.40.50.720">
    <property type="entry name" value="NAD(P)-binding Rossmann-like Domain"/>
    <property type="match status" value="1"/>
</dbReference>
<gene>
    <name evidence="3" type="ORF">UFOPK3773_00679</name>
</gene>
<comment type="similarity">
    <text evidence="1">Belongs to the NAD(P)-dependent epimerase/dehydratase family.</text>
</comment>
<feature type="domain" description="NAD-dependent epimerase/dehydratase" evidence="2">
    <location>
        <begin position="16"/>
        <end position="251"/>
    </location>
</feature>
<dbReference type="Pfam" id="PF01370">
    <property type="entry name" value="Epimerase"/>
    <property type="match status" value="1"/>
</dbReference>
<dbReference type="PANTHER" id="PTHR43000">
    <property type="entry name" value="DTDP-D-GLUCOSE 4,6-DEHYDRATASE-RELATED"/>
    <property type="match status" value="1"/>
</dbReference>
<accession>A0A6J7J495</accession>
<dbReference type="SUPFAM" id="SSF51735">
    <property type="entry name" value="NAD(P)-binding Rossmann-fold domains"/>
    <property type="match status" value="1"/>
</dbReference>
<sequence length="324" mass="34780">MAVSHAGQRDESQQRVLVTGALGFVGSHVVQHLLDLGWAVVGIDNLDDTIRGPADRVDFLNSLDHPRWSFHQNSASSFVGDSAPLQFDAVIHLAASVGLAASWADPSGFHDNNVGETAALVRAVRASPRVRRVVHVSTSSVYGRTAEGAEGQPLTPTSPYGTSKLEAEALWTNDLELSRLTTVLRLFSVFGPRQRPDMLWSRVIDSALRGAPSRIFDDGHQRRTFTYVTDVAAAVCHAADASTPAGVFNIAGAEQVSVLEGVSVLEDILGRPVTVAHEPALAGDQRRTRGDSTLAGRDLGYAPRVTFRDGLAAQVEYQRARALT</sequence>
<protein>
    <submittedName>
        <fullName evidence="3">Unannotated protein</fullName>
    </submittedName>
</protein>
<dbReference type="InterPro" id="IPR036291">
    <property type="entry name" value="NAD(P)-bd_dom_sf"/>
</dbReference>
<evidence type="ECO:0000259" key="2">
    <source>
        <dbReference type="Pfam" id="PF01370"/>
    </source>
</evidence>
<dbReference type="EMBL" id="CAFBNF010000053">
    <property type="protein sequence ID" value="CAB4938208.1"/>
    <property type="molecule type" value="Genomic_DNA"/>
</dbReference>
<name>A0A6J7J495_9ZZZZ</name>
<evidence type="ECO:0000256" key="1">
    <source>
        <dbReference type="ARBA" id="ARBA00007637"/>
    </source>
</evidence>
<evidence type="ECO:0000313" key="3">
    <source>
        <dbReference type="EMBL" id="CAB4938208.1"/>
    </source>
</evidence>
<proteinExistence type="inferred from homology"/>
<organism evidence="3">
    <name type="scientific">freshwater metagenome</name>
    <dbReference type="NCBI Taxonomy" id="449393"/>
    <lineage>
        <taxon>unclassified sequences</taxon>
        <taxon>metagenomes</taxon>
        <taxon>ecological metagenomes</taxon>
    </lineage>
</organism>
<dbReference type="AlphaFoldDB" id="A0A6J7J495"/>
<reference evidence="3" key="1">
    <citation type="submission" date="2020-05" db="EMBL/GenBank/DDBJ databases">
        <authorList>
            <person name="Chiriac C."/>
            <person name="Salcher M."/>
            <person name="Ghai R."/>
            <person name="Kavagutti S V."/>
        </authorList>
    </citation>
    <scope>NUCLEOTIDE SEQUENCE</scope>
</reference>